<dbReference type="SUPFAM" id="SSF53756">
    <property type="entry name" value="UDP-Glycosyltransferase/glycogen phosphorylase"/>
    <property type="match status" value="1"/>
</dbReference>
<evidence type="ECO:0000313" key="2">
    <source>
        <dbReference type="Proteomes" id="UP000034723"/>
    </source>
</evidence>
<proteinExistence type="predicted"/>
<evidence type="ECO:0000313" key="1">
    <source>
        <dbReference type="EMBL" id="AKG92430.1"/>
    </source>
</evidence>
<dbReference type="KEGG" id="gah:GAH_00213"/>
<dbReference type="GeneID" id="24802801"/>
<dbReference type="PANTHER" id="PTHR39662">
    <property type="entry name" value="DUF354 DOMAIN-CONTAINING PROTEIN-RELATED"/>
    <property type="match status" value="1"/>
</dbReference>
<sequence length="348" mass="39959">MKIVIGVAHPKHAHIFKNPASKWREEGHEIYVIAINKGETGYLLKKYFNSSEYTIIGESKDKLHSKIIHTSALELKSLKLLKRIEPNIAIGRAIPHLIHASAACGTKYIIFEDTEMAKLLHRITVPFCNAIVTPKNFIGDFGKKHIRFDGFFELAYLHPEYFKPDRSVLDLLNIAPDERYIVMRTISWDAYHDAGLRGLSDYRDAIKRLEKYARVIVISENNDRFLEKYRVSIPPEKIHSLLYYADLYLGEGGTMAVESAILGTPSIHVEATASGLPTGLTSGNFIELKNKYGLLEFYSEQESAVDKAINFLEDKKIKKRWNKKRNRLLKEKIDVSKWIYEFVTEFPL</sequence>
<keyword evidence="2" id="KW-1185">Reference proteome</keyword>
<accession>A0A0F7II35</accession>
<gene>
    <name evidence="1" type="ORF">GAH_00213</name>
</gene>
<protein>
    <submittedName>
        <fullName evidence="1">Uncharacterized protein conserved in archaea</fullName>
    </submittedName>
</protein>
<dbReference type="InterPro" id="IPR007152">
    <property type="entry name" value="DUF354"/>
</dbReference>
<dbReference type="InParanoid" id="A0A0F7II35"/>
<dbReference type="STRING" id="113653.GAH_00213"/>
<name>A0A0F7II35_9EURY</name>
<dbReference type="PANTHER" id="PTHR39662:SF1">
    <property type="entry name" value="DUF354 DOMAIN-CONTAINING PROTEIN"/>
    <property type="match status" value="1"/>
</dbReference>
<reference evidence="1 2" key="1">
    <citation type="submission" date="2015-04" db="EMBL/GenBank/DDBJ databases">
        <title>The complete genome sequence of the hyperthermophilic, obligate iron-reducing archaeon Geoglobus ahangari strain 234T.</title>
        <authorList>
            <person name="Manzella M.P."/>
            <person name="Holmes D.E."/>
            <person name="Rocheleau J.M."/>
            <person name="Chung A."/>
            <person name="Reguera G."/>
            <person name="Kashefi K."/>
        </authorList>
    </citation>
    <scope>NUCLEOTIDE SEQUENCE [LARGE SCALE GENOMIC DNA]</scope>
    <source>
        <strain evidence="1 2">234</strain>
    </source>
</reference>
<dbReference type="RefSeq" id="WP_048094298.1">
    <property type="nucleotide sequence ID" value="NZ_CP011267.1"/>
</dbReference>
<dbReference type="Proteomes" id="UP000034723">
    <property type="component" value="Chromosome"/>
</dbReference>
<dbReference type="PIRSF" id="PIRSF005357">
    <property type="entry name" value="UCP005357"/>
    <property type="match status" value="1"/>
</dbReference>
<dbReference type="OrthoDB" id="185087at2157"/>
<organism evidence="1 2">
    <name type="scientific">Geoglobus ahangari</name>
    <dbReference type="NCBI Taxonomy" id="113653"/>
    <lineage>
        <taxon>Archaea</taxon>
        <taxon>Methanobacteriati</taxon>
        <taxon>Methanobacteriota</taxon>
        <taxon>Archaeoglobi</taxon>
        <taxon>Archaeoglobales</taxon>
        <taxon>Archaeoglobaceae</taxon>
        <taxon>Geoglobus</taxon>
    </lineage>
</organism>
<dbReference type="AlphaFoldDB" id="A0A0F7II35"/>
<dbReference type="HOGENOM" id="CLU_064233_0_0_2"/>
<dbReference type="EMBL" id="CP011267">
    <property type="protein sequence ID" value="AKG92430.1"/>
    <property type="molecule type" value="Genomic_DNA"/>
</dbReference>
<dbReference type="PATRIC" id="fig|113653.22.peg.210"/>
<dbReference type="Pfam" id="PF04007">
    <property type="entry name" value="DUF354"/>
    <property type="match status" value="1"/>
</dbReference>